<reference evidence="5 6" key="1">
    <citation type="submission" date="2020-03" db="EMBL/GenBank/DDBJ databases">
        <title>Whole genome shotgun sequence of Phytohabitans houttuyneae NBRC 108639.</title>
        <authorList>
            <person name="Komaki H."/>
            <person name="Tamura T."/>
        </authorList>
    </citation>
    <scope>NUCLEOTIDE SEQUENCE [LARGE SCALE GENOMIC DNA]</scope>
    <source>
        <strain evidence="5 6">NBRC 108639</strain>
    </source>
</reference>
<dbReference type="PROSITE" id="PS51118">
    <property type="entry name" value="HTH_HXLR"/>
    <property type="match status" value="1"/>
</dbReference>
<evidence type="ECO:0000313" key="6">
    <source>
        <dbReference type="Proteomes" id="UP000482800"/>
    </source>
</evidence>
<comment type="caution">
    <text evidence="5">The sequence shown here is derived from an EMBL/GenBank/DDBJ whole genome shotgun (WGS) entry which is preliminary data.</text>
</comment>
<keyword evidence="6" id="KW-1185">Reference proteome</keyword>
<dbReference type="InterPro" id="IPR036390">
    <property type="entry name" value="WH_DNA-bd_sf"/>
</dbReference>
<dbReference type="GO" id="GO:0003677">
    <property type="term" value="F:DNA binding"/>
    <property type="evidence" value="ECO:0007669"/>
    <property type="project" value="UniProtKB-KW"/>
</dbReference>
<dbReference type="Proteomes" id="UP000482800">
    <property type="component" value="Unassembled WGS sequence"/>
</dbReference>
<keyword evidence="3" id="KW-0804">Transcription</keyword>
<dbReference type="EMBL" id="BLPF01000002">
    <property type="protein sequence ID" value="GFJ82530.1"/>
    <property type="molecule type" value="Genomic_DNA"/>
</dbReference>
<protein>
    <recommendedName>
        <fullName evidence="4">HTH hxlR-type domain-containing protein</fullName>
    </recommendedName>
</protein>
<proteinExistence type="predicted"/>
<keyword evidence="1" id="KW-0805">Transcription regulation</keyword>
<evidence type="ECO:0000313" key="5">
    <source>
        <dbReference type="EMBL" id="GFJ82530.1"/>
    </source>
</evidence>
<dbReference type="Pfam" id="PF00578">
    <property type="entry name" value="AhpC-TSA"/>
    <property type="match status" value="1"/>
</dbReference>
<dbReference type="InterPro" id="IPR000866">
    <property type="entry name" value="AhpC/TSA"/>
</dbReference>
<name>A0A6V8KGM6_9ACTN</name>
<dbReference type="PANTHER" id="PTHR33204">
    <property type="entry name" value="TRANSCRIPTIONAL REGULATOR, MARR FAMILY"/>
    <property type="match status" value="1"/>
</dbReference>
<evidence type="ECO:0000256" key="2">
    <source>
        <dbReference type="ARBA" id="ARBA00023125"/>
    </source>
</evidence>
<dbReference type="SUPFAM" id="SSF46785">
    <property type="entry name" value="Winged helix' DNA-binding domain"/>
    <property type="match status" value="1"/>
</dbReference>
<dbReference type="PANTHER" id="PTHR33204:SF18">
    <property type="entry name" value="TRANSCRIPTIONAL REGULATORY PROTEIN"/>
    <property type="match status" value="1"/>
</dbReference>
<evidence type="ECO:0000256" key="1">
    <source>
        <dbReference type="ARBA" id="ARBA00023015"/>
    </source>
</evidence>
<keyword evidence="2" id="KW-0238">DNA-binding</keyword>
<accession>A0A6V8KGM6</accession>
<dbReference type="InterPro" id="IPR036249">
    <property type="entry name" value="Thioredoxin-like_sf"/>
</dbReference>
<dbReference type="InterPro" id="IPR002577">
    <property type="entry name" value="HTH_HxlR"/>
</dbReference>
<feature type="domain" description="HTH hxlR-type" evidence="4">
    <location>
        <begin position="6"/>
        <end position="103"/>
    </location>
</feature>
<dbReference type="GO" id="GO:0016491">
    <property type="term" value="F:oxidoreductase activity"/>
    <property type="evidence" value="ECO:0007669"/>
    <property type="project" value="InterPro"/>
</dbReference>
<dbReference type="SUPFAM" id="SSF52833">
    <property type="entry name" value="Thioredoxin-like"/>
    <property type="match status" value="1"/>
</dbReference>
<organism evidence="5 6">
    <name type="scientific">Phytohabitans houttuyneae</name>
    <dbReference type="NCBI Taxonomy" id="1076126"/>
    <lineage>
        <taxon>Bacteria</taxon>
        <taxon>Bacillati</taxon>
        <taxon>Actinomycetota</taxon>
        <taxon>Actinomycetes</taxon>
        <taxon>Micromonosporales</taxon>
        <taxon>Micromonosporaceae</taxon>
    </lineage>
</organism>
<evidence type="ECO:0000256" key="3">
    <source>
        <dbReference type="ARBA" id="ARBA00023163"/>
    </source>
</evidence>
<sequence>MADETCGVAQAAAVMGDWWNLLVLREVARGHVRFDALVAELGVSRKVLTERLTHLVAHGIVAKVPYQERPPRYEYRLTPRGQSFLPVLVSMQDWADRWLLGDGSLSATAAVDSPEAVRTRALPGGTVPADLTLVDSGGAPRDPVSPDAPVTVLFTYPATGRPNPLPAGWDDIPGTIGCTLENRLFRDRWPRFAAAGAAVHGVSTQRPEEQAAFAEAEGVPFPLMSDVDLRLAAALRLPTARIGQQPRLKRAVLVVTRDRTVRHAIFPVTDIPAAVEEALTIATAAAHAL</sequence>
<dbReference type="AlphaFoldDB" id="A0A6V8KGM6"/>
<dbReference type="Gene3D" id="3.40.30.10">
    <property type="entry name" value="Glutaredoxin"/>
    <property type="match status" value="1"/>
</dbReference>
<dbReference type="Pfam" id="PF01638">
    <property type="entry name" value="HxlR"/>
    <property type="match status" value="1"/>
</dbReference>
<dbReference type="Gene3D" id="1.10.10.10">
    <property type="entry name" value="Winged helix-like DNA-binding domain superfamily/Winged helix DNA-binding domain"/>
    <property type="match status" value="1"/>
</dbReference>
<evidence type="ECO:0000259" key="4">
    <source>
        <dbReference type="PROSITE" id="PS51118"/>
    </source>
</evidence>
<reference evidence="5 6" key="2">
    <citation type="submission" date="2020-03" db="EMBL/GenBank/DDBJ databases">
        <authorList>
            <person name="Ichikawa N."/>
            <person name="Kimura A."/>
            <person name="Kitahashi Y."/>
            <person name="Uohara A."/>
        </authorList>
    </citation>
    <scope>NUCLEOTIDE SEQUENCE [LARGE SCALE GENOMIC DNA]</scope>
    <source>
        <strain evidence="5 6">NBRC 108639</strain>
    </source>
</reference>
<dbReference type="GO" id="GO:0016209">
    <property type="term" value="F:antioxidant activity"/>
    <property type="evidence" value="ECO:0007669"/>
    <property type="project" value="InterPro"/>
</dbReference>
<gene>
    <name evidence="5" type="ORF">Phou_067100</name>
</gene>
<dbReference type="InterPro" id="IPR036388">
    <property type="entry name" value="WH-like_DNA-bd_sf"/>
</dbReference>